<dbReference type="RefSeq" id="XP_029653451.1">
    <property type="nucleotide sequence ID" value="XM_029797591.2"/>
</dbReference>
<dbReference type="AlphaFoldDB" id="A0A6P7TU69"/>
<gene>
    <name evidence="3 4" type="primary">LOC115226583</name>
</gene>
<evidence type="ECO:0000313" key="2">
    <source>
        <dbReference type="Proteomes" id="UP000515154"/>
    </source>
</evidence>
<dbReference type="SUPFAM" id="SSF101898">
    <property type="entry name" value="NHL repeat"/>
    <property type="match status" value="1"/>
</dbReference>
<keyword evidence="2" id="KW-1185">Reference proteome</keyword>
<dbReference type="Proteomes" id="UP000515154">
    <property type="component" value="Linkage group LG30"/>
</dbReference>
<protein>
    <submittedName>
        <fullName evidence="3 4">Uncharacterized protein LOC115226583</fullName>
    </submittedName>
</protein>
<name>A0A6P7TU69_9MOLL</name>
<feature type="region of interest" description="Disordered" evidence="1">
    <location>
        <begin position="1"/>
        <end position="24"/>
    </location>
</feature>
<organism evidence="2 3">
    <name type="scientific">Octopus sinensis</name>
    <name type="common">East Asian common octopus</name>
    <dbReference type="NCBI Taxonomy" id="2607531"/>
    <lineage>
        <taxon>Eukaryota</taxon>
        <taxon>Metazoa</taxon>
        <taxon>Spiralia</taxon>
        <taxon>Lophotrochozoa</taxon>
        <taxon>Mollusca</taxon>
        <taxon>Cephalopoda</taxon>
        <taxon>Coleoidea</taxon>
        <taxon>Octopodiformes</taxon>
        <taxon>Octopoda</taxon>
        <taxon>Incirrata</taxon>
        <taxon>Octopodidae</taxon>
        <taxon>Octopus</taxon>
    </lineage>
</organism>
<evidence type="ECO:0000256" key="1">
    <source>
        <dbReference type="SAM" id="MobiDB-lite"/>
    </source>
</evidence>
<dbReference type="KEGG" id="osn:115226583"/>
<dbReference type="RefSeq" id="XP_029653450.1">
    <property type="nucleotide sequence ID" value="XM_029797590.2"/>
</dbReference>
<accession>A0A6P7TU69</accession>
<reference evidence="3 4" key="1">
    <citation type="submission" date="2025-08" db="UniProtKB">
        <authorList>
            <consortium name="RefSeq"/>
        </authorList>
    </citation>
    <scope>IDENTIFICATION</scope>
</reference>
<evidence type="ECO:0000313" key="4">
    <source>
        <dbReference type="RefSeq" id="XP_029653451.1"/>
    </source>
</evidence>
<evidence type="ECO:0000313" key="3">
    <source>
        <dbReference type="RefSeq" id="XP_029653450.1"/>
    </source>
</evidence>
<sequence length="764" mass="88695">MEDHTRNVSSKLTPRKRAVTTTKSDGVYNKKCRYDAGECSRTEMPKKRPSCQSTKRQKRHKEDPKKREIIERRDVLDTNIYYTRFNAYEDKMNMLINSREKICNFLKSVGLDENVFIRCFAQRTNILLKDINKYDYSQDFVNFGKLELFLEHYINTNVLQDKYKTTEAPKIINKFRPLSPVVSREAKIDESGEDLSNITSNIIIIQGGIVTYSRHYMTICYVTRDGGRNDVRCPSSVTDLTRISEDTVLATLPFRKIILIINPSSFKIKTLQLGFMMVSYLQHSTFIGVEMFMKTIYLVDWDDNVITNKFDVKEIPADITVGVQYQLLISFANINRVVCYNLDGQQIFEVYTHSLDLPTNVTVYQNHFYVLQGHIIYKISGTGGVSQREIGTKCRNISVGTGAIFLTDYFGILRVVKTNKDFWPKLSYSRQLHTPKLNNHIYIEDPCNITNILPMSTSSILITYRNNKAILFTDTGGKIGPNYLNFPFFPSVFCRMNSDRFLVFYREIKRLQYITCPELNKGPLIQVHTDYIKICHIVSNKYLALITDENKTEVHIQLIKEDRVDIKIRISLEHDAVTIAATPINFVIVDVKKHKLVFYSTSGEALFEKYLQFYGCLHHIYSDNVYYYVLFKRESVVKCYNIYGDIKWQWKLPLTVHSHIAVFQGTIYVLDIEFHRVLLYRYHDWSGCCLPIKNPYIRNVNIRLKGNEYDKILIGKICNLPNGQLVVSDTSMIACCTFLMKGTLCPHCLCRLQLQIYVDGIVLE</sequence>
<feature type="region of interest" description="Disordered" evidence="1">
    <location>
        <begin position="40"/>
        <end position="67"/>
    </location>
</feature>
<proteinExistence type="predicted"/>